<name>A0ABP8R8R9_9SPHI</name>
<reference evidence="6" key="1">
    <citation type="journal article" date="2019" name="Int. J. Syst. Evol. Microbiol.">
        <title>The Global Catalogue of Microorganisms (GCM) 10K type strain sequencing project: providing services to taxonomists for standard genome sequencing and annotation.</title>
        <authorList>
            <consortium name="The Broad Institute Genomics Platform"/>
            <consortium name="The Broad Institute Genome Sequencing Center for Infectious Disease"/>
            <person name="Wu L."/>
            <person name="Ma J."/>
        </authorList>
    </citation>
    <scope>NUCLEOTIDE SEQUENCE [LARGE SCALE GENOMIC DNA]</scope>
    <source>
        <strain evidence="6">JCM 17858</strain>
    </source>
</reference>
<keyword evidence="3 5" id="KW-0456">Lyase</keyword>
<keyword evidence="2" id="KW-0479">Metal-binding</keyword>
<feature type="domain" description="Pyruvate carboxyltransferase" evidence="4">
    <location>
        <begin position="4"/>
        <end position="271"/>
    </location>
</feature>
<protein>
    <submittedName>
        <fullName evidence="5">Hydroxymethylglutaryl-CoA lyase</fullName>
    </submittedName>
</protein>
<dbReference type="Proteomes" id="UP001500394">
    <property type="component" value="Unassembled WGS sequence"/>
</dbReference>
<evidence type="ECO:0000313" key="5">
    <source>
        <dbReference type="EMBL" id="GAA4521134.1"/>
    </source>
</evidence>
<dbReference type="Gene3D" id="3.20.20.70">
    <property type="entry name" value="Aldolase class I"/>
    <property type="match status" value="1"/>
</dbReference>
<organism evidence="5 6">
    <name type="scientific">Sphingobacterium thermophilum</name>
    <dbReference type="NCBI Taxonomy" id="768534"/>
    <lineage>
        <taxon>Bacteria</taxon>
        <taxon>Pseudomonadati</taxon>
        <taxon>Bacteroidota</taxon>
        <taxon>Sphingobacteriia</taxon>
        <taxon>Sphingobacteriales</taxon>
        <taxon>Sphingobacteriaceae</taxon>
        <taxon>Sphingobacterium</taxon>
    </lineage>
</organism>
<dbReference type="InterPro" id="IPR013785">
    <property type="entry name" value="Aldolase_TIM"/>
</dbReference>
<gene>
    <name evidence="5" type="ORF">GCM10023173_26120</name>
</gene>
<comment type="similarity">
    <text evidence="1">Belongs to the HMG-CoA lyase family.</text>
</comment>
<sequence length="279" mass="31176">MSKHILLVECTRDAIQGMHKFIPTERKIRYINELIKSAYFEYIDFGSFVSPKAVPQMQDTAAVLEGIEKVNETKLLAIIANERGAITAAQYGKLDFVGYPFSISETFQQRNANSTIAESLERVKKIKEILAPTRIELVIYISMAFGNPYGDTWNEELVLQWIETLHALDINRFSIADTTAEATPLAISSLYRKITVQFPNLELSIHLHSPPQNAREKIDAAWKAGCTRFEGALAGYGGCPFAKDELVGNIPTELLLEKFGIGTTALTNRLKADFQQMIG</sequence>
<evidence type="ECO:0000259" key="4">
    <source>
        <dbReference type="PROSITE" id="PS50991"/>
    </source>
</evidence>
<dbReference type="GO" id="GO:0016829">
    <property type="term" value="F:lyase activity"/>
    <property type="evidence" value="ECO:0007669"/>
    <property type="project" value="UniProtKB-KW"/>
</dbReference>
<proteinExistence type="inferred from homology"/>
<dbReference type="EMBL" id="BAABGR010000044">
    <property type="protein sequence ID" value="GAA4521134.1"/>
    <property type="molecule type" value="Genomic_DNA"/>
</dbReference>
<evidence type="ECO:0000256" key="1">
    <source>
        <dbReference type="ARBA" id="ARBA00009405"/>
    </source>
</evidence>
<dbReference type="InterPro" id="IPR000891">
    <property type="entry name" value="PYR_CT"/>
</dbReference>
<dbReference type="InterPro" id="IPR043594">
    <property type="entry name" value="HMGL"/>
</dbReference>
<dbReference type="PANTHER" id="PTHR42738">
    <property type="entry name" value="HYDROXYMETHYLGLUTARYL-COA LYASE"/>
    <property type="match status" value="1"/>
</dbReference>
<comment type="caution">
    <text evidence="5">The sequence shown here is derived from an EMBL/GenBank/DDBJ whole genome shotgun (WGS) entry which is preliminary data.</text>
</comment>
<keyword evidence="6" id="KW-1185">Reference proteome</keyword>
<accession>A0ABP8R8R9</accession>
<dbReference type="RefSeq" id="WP_052258868.1">
    <property type="nucleotide sequence ID" value="NZ_BAABGR010000044.1"/>
</dbReference>
<evidence type="ECO:0000256" key="2">
    <source>
        <dbReference type="ARBA" id="ARBA00022723"/>
    </source>
</evidence>
<evidence type="ECO:0000313" key="6">
    <source>
        <dbReference type="Proteomes" id="UP001500394"/>
    </source>
</evidence>
<evidence type="ECO:0000256" key="3">
    <source>
        <dbReference type="ARBA" id="ARBA00023239"/>
    </source>
</evidence>
<dbReference type="PROSITE" id="PS50991">
    <property type="entry name" value="PYR_CT"/>
    <property type="match status" value="1"/>
</dbReference>
<dbReference type="Pfam" id="PF00682">
    <property type="entry name" value="HMGL-like"/>
    <property type="match status" value="1"/>
</dbReference>
<dbReference type="PANTHER" id="PTHR42738:SF7">
    <property type="entry name" value="HYDROXYMETHYLGLUTARYL-COA LYASE"/>
    <property type="match status" value="1"/>
</dbReference>
<dbReference type="SUPFAM" id="SSF51569">
    <property type="entry name" value="Aldolase"/>
    <property type="match status" value="1"/>
</dbReference>